<dbReference type="AlphaFoldDB" id="A0A221KJU9"/>
<keyword evidence="2" id="KW-1185">Reference proteome</keyword>
<organism evidence="1 2">
    <name type="scientific">Vitreoscilla filiformis</name>
    <dbReference type="NCBI Taxonomy" id="63"/>
    <lineage>
        <taxon>Bacteria</taxon>
        <taxon>Pseudomonadati</taxon>
        <taxon>Pseudomonadota</taxon>
        <taxon>Betaproteobacteria</taxon>
        <taxon>Neisseriales</taxon>
        <taxon>Neisseriaceae</taxon>
        <taxon>Vitreoscilla</taxon>
    </lineage>
</organism>
<reference evidence="1 2" key="1">
    <citation type="submission" date="2017-07" db="EMBL/GenBank/DDBJ databases">
        <title>Complete Genome Sequence of the cosmetic ferment Vitreoscilla filiformis (ATCC15551).</title>
        <authorList>
            <person name="Contreras S."/>
            <person name="Sagory-Zalkind P."/>
            <person name="Blanquart H."/>
            <person name="Iltis A."/>
            <person name="Morand S.C."/>
        </authorList>
    </citation>
    <scope>NUCLEOTIDE SEQUENCE [LARGE SCALE GENOMIC DNA]</scope>
    <source>
        <strain evidence="1 2">ATCC 15551</strain>
        <plasmid evidence="2">Plasmid pvf2</plasmid>
    </source>
</reference>
<dbReference type="Proteomes" id="UP000199729">
    <property type="component" value="Plasmid pVF2"/>
</dbReference>
<accession>A0A221KJU9</accession>
<dbReference type="EMBL" id="CP022425">
    <property type="protein sequence ID" value="ASM79294.1"/>
    <property type="molecule type" value="Genomic_DNA"/>
</dbReference>
<proteinExistence type="predicted"/>
<dbReference type="OrthoDB" id="8617442at2"/>
<evidence type="ECO:0000313" key="1">
    <source>
        <dbReference type="EMBL" id="ASM79294.1"/>
    </source>
</evidence>
<dbReference type="KEGG" id="vff:VITFI_CDS3517"/>
<name>A0A221KJU9_VITFI</name>
<keyword evidence="1" id="KW-0614">Plasmid</keyword>
<sequence>MILFFDFERLLYGQTIGDIGPAARLAKVLMPFPQVDLVLTRWRIGAMRSVDDVRGELPELGERINDVAYRPVRSDEQPEREITGTLRRTRQLYWAAVVPVGDTQGYIEQATRSGAPLIQCRNGFDDEAAQRLQAALARVVFNEELVSGVRRPLRQTLGEALPC</sequence>
<geneLocation type="plasmid" evidence="2">
    <name>pvf2</name>
</geneLocation>
<evidence type="ECO:0000313" key="2">
    <source>
        <dbReference type="Proteomes" id="UP000199729"/>
    </source>
</evidence>
<gene>
    <name evidence="1" type="ORF">VITFI_CDS3517</name>
</gene>
<protein>
    <submittedName>
        <fullName evidence="1">Uncharacterized protein</fullName>
    </submittedName>
</protein>